<name>A0A9X6NMR7_HYPEX</name>
<dbReference type="Proteomes" id="UP000192578">
    <property type="component" value="Unassembled WGS sequence"/>
</dbReference>
<protein>
    <submittedName>
        <fullName evidence="2">Uncharacterized protein</fullName>
    </submittedName>
</protein>
<feature type="compositionally biased region" description="Low complexity" evidence="1">
    <location>
        <begin position="61"/>
        <end position="73"/>
    </location>
</feature>
<sequence length="329" mass="34476">MSFQIGGQMQSVPVSQAVDLNFGSHGQGASFSTKAPQLSRQSAMARASEFNGPDWSHKESFYPSDSSSYSESPAPRNYSDPEPKYDPAASPMHKQQRPKAGANSEVSLGDLIDVFVDDKFFKSHNVHYGPAVIQINGEPMGGSPSVTGSSGRGSSGSRGDSYSGASSSDWHTDRSPSQAYSPASNRNMHLSGGTNSVSIGGSTSSDNGYPHNFLQSPSPSPSPSSPASPRSIPFSPNTIGGNFTYGPIPQHGRREPETYSTSPLSFGGSSGGLRNNQQLQPMTVGAGQVISIGGDIGSGVVSFSSEPEKMLTRSDGSPVDMQSVRGLRM</sequence>
<feature type="region of interest" description="Disordered" evidence="1">
    <location>
        <begin position="23"/>
        <end position="104"/>
    </location>
</feature>
<evidence type="ECO:0000256" key="1">
    <source>
        <dbReference type="SAM" id="MobiDB-lite"/>
    </source>
</evidence>
<organism evidence="2 3">
    <name type="scientific">Hypsibius exemplaris</name>
    <name type="common">Freshwater tardigrade</name>
    <dbReference type="NCBI Taxonomy" id="2072580"/>
    <lineage>
        <taxon>Eukaryota</taxon>
        <taxon>Metazoa</taxon>
        <taxon>Ecdysozoa</taxon>
        <taxon>Tardigrada</taxon>
        <taxon>Eutardigrada</taxon>
        <taxon>Parachela</taxon>
        <taxon>Hypsibioidea</taxon>
        <taxon>Hypsibiidae</taxon>
        <taxon>Hypsibius</taxon>
    </lineage>
</organism>
<feature type="region of interest" description="Disordered" evidence="1">
    <location>
        <begin position="307"/>
        <end position="329"/>
    </location>
</feature>
<comment type="caution">
    <text evidence="2">The sequence shown here is derived from an EMBL/GenBank/DDBJ whole genome shotgun (WGS) entry which is preliminary data.</text>
</comment>
<accession>A0A9X6NMR7</accession>
<gene>
    <name evidence="2" type="ORF">BV898_16917</name>
</gene>
<keyword evidence="3" id="KW-1185">Reference proteome</keyword>
<feature type="compositionally biased region" description="Polar residues" evidence="1">
    <location>
        <begin position="27"/>
        <end position="42"/>
    </location>
</feature>
<evidence type="ECO:0000313" key="2">
    <source>
        <dbReference type="EMBL" id="OWA52464.1"/>
    </source>
</evidence>
<feature type="compositionally biased region" description="Low complexity" evidence="1">
    <location>
        <begin position="227"/>
        <end position="236"/>
    </location>
</feature>
<dbReference type="OrthoDB" id="10072121at2759"/>
<reference evidence="3" key="1">
    <citation type="submission" date="2017-01" db="EMBL/GenBank/DDBJ databases">
        <title>Comparative genomics of anhydrobiosis in the tardigrade Hypsibius dujardini.</title>
        <authorList>
            <person name="Yoshida Y."/>
            <person name="Koutsovoulos G."/>
            <person name="Laetsch D."/>
            <person name="Stevens L."/>
            <person name="Kumar S."/>
            <person name="Horikawa D."/>
            <person name="Ishino K."/>
            <person name="Komine S."/>
            <person name="Tomita M."/>
            <person name="Blaxter M."/>
            <person name="Arakawa K."/>
        </authorList>
    </citation>
    <scope>NUCLEOTIDE SEQUENCE [LARGE SCALE GENOMIC DNA]</scope>
    <source>
        <strain evidence="3">Z151</strain>
    </source>
</reference>
<feature type="compositionally biased region" description="Polar residues" evidence="1">
    <location>
        <begin position="175"/>
        <end position="207"/>
    </location>
</feature>
<evidence type="ECO:0000313" key="3">
    <source>
        <dbReference type="Proteomes" id="UP000192578"/>
    </source>
</evidence>
<proteinExistence type="predicted"/>
<feature type="compositionally biased region" description="Low complexity" evidence="1">
    <location>
        <begin position="157"/>
        <end position="168"/>
    </location>
</feature>
<dbReference type="EMBL" id="MTYJ01000269">
    <property type="protein sequence ID" value="OWA52464.1"/>
    <property type="molecule type" value="Genomic_DNA"/>
</dbReference>
<dbReference type="AlphaFoldDB" id="A0A9X6NMR7"/>
<feature type="region of interest" description="Disordered" evidence="1">
    <location>
        <begin position="134"/>
        <end position="277"/>
    </location>
</feature>